<proteinExistence type="inferred from homology"/>
<comment type="caution">
    <text evidence="6">The sequence shown here is derived from an EMBL/GenBank/DDBJ whole genome shotgun (WGS) entry which is preliminary data.</text>
</comment>
<feature type="binding site" evidence="2">
    <location>
        <position position="58"/>
    </location>
    <ligand>
        <name>Fe cation</name>
        <dbReference type="ChEBI" id="CHEBI:24875"/>
    </ligand>
</feature>
<dbReference type="SUPFAM" id="SSF51182">
    <property type="entry name" value="RmlC-like cupins"/>
    <property type="match status" value="1"/>
</dbReference>
<dbReference type="EMBL" id="VYQF01000014">
    <property type="protein sequence ID" value="KAA9034541.1"/>
    <property type="molecule type" value="Genomic_DNA"/>
</dbReference>
<dbReference type="AlphaFoldDB" id="A0A5J5IC74"/>
<evidence type="ECO:0000256" key="1">
    <source>
        <dbReference type="ARBA" id="ARBA00008416"/>
    </source>
</evidence>
<comment type="similarity">
    <text evidence="1 3">Belongs to the pirin family.</text>
</comment>
<protein>
    <submittedName>
        <fullName evidence="6">Pirin family protein</fullName>
    </submittedName>
</protein>
<evidence type="ECO:0000259" key="4">
    <source>
        <dbReference type="Pfam" id="PF02678"/>
    </source>
</evidence>
<feature type="binding site" evidence="2">
    <location>
        <position position="60"/>
    </location>
    <ligand>
        <name>Fe cation</name>
        <dbReference type="ChEBI" id="CHEBI:24875"/>
    </ligand>
</feature>
<feature type="domain" description="Pirin C-terminal" evidence="5">
    <location>
        <begin position="178"/>
        <end position="277"/>
    </location>
</feature>
<dbReference type="Gene3D" id="2.60.120.10">
    <property type="entry name" value="Jelly Rolls"/>
    <property type="match status" value="2"/>
</dbReference>
<dbReference type="PANTHER" id="PTHR13903:SF8">
    <property type="entry name" value="PIRIN"/>
    <property type="match status" value="1"/>
</dbReference>
<dbReference type="PANTHER" id="PTHR13903">
    <property type="entry name" value="PIRIN-RELATED"/>
    <property type="match status" value="1"/>
</dbReference>
<name>A0A5J5IC74_9BACT</name>
<comment type="cofactor">
    <cofactor evidence="2">
        <name>Fe cation</name>
        <dbReference type="ChEBI" id="CHEBI:24875"/>
    </cofactor>
    <text evidence="2">Binds 1 Fe cation per subunit.</text>
</comment>
<dbReference type="Pfam" id="PF02678">
    <property type="entry name" value="Pirin"/>
    <property type="match status" value="1"/>
</dbReference>
<feature type="binding site" evidence="2">
    <location>
        <position position="102"/>
    </location>
    <ligand>
        <name>Fe cation</name>
        <dbReference type="ChEBI" id="CHEBI:24875"/>
    </ligand>
</feature>
<feature type="domain" description="Pirin N-terminal" evidence="4">
    <location>
        <begin position="28"/>
        <end position="124"/>
    </location>
</feature>
<evidence type="ECO:0000256" key="3">
    <source>
        <dbReference type="RuleBase" id="RU003457"/>
    </source>
</evidence>
<dbReference type="CDD" id="cd02247">
    <property type="entry name" value="cupin_pirin_C"/>
    <property type="match status" value="1"/>
</dbReference>
<organism evidence="6 7">
    <name type="scientific">Ginsengibacter hankyongi</name>
    <dbReference type="NCBI Taxonomy" id="2607284"/>
    <lineage>
        <taxon>Bacteria</taxon>
        <taxon>Pseudomonadati</taxon>
        <taxon>Bacteroidota</taxon>
        <taxon>Chitinophagia</taxon>
        <taxon>Chitinophagales</taxon>
        <taxon>Chitinophagaceae</taxon>
        <taxon>Ginsengibacter</taxon>
    </lineage>
</organism>
<keyword evidence="2" id="KW-0408">Iron</keyword>
<dbReference type="InterPro" id="IPR008778">
    <property type="entry name" value="Pirin_C_dom"/>
</dbReference>
<evidence type="ECO:0000256" key="2">
    <source>
        <dbReference type="PIRSR" id="PIRSR006232-1"/>
    </source>
</evidence>
<dbReference type="GO" id="GO:0046872">
    <property type="term" value="F:metal ion binding"/>
    <property type="evidence" value="ECO:0007669"/>
    <property type="project" value="UniProtKB-KW"/>
</dbReference>
<dbReference type="PIRSF" id="PIRSF006232">
    <property type="entry name" value="Pirin"/>
    <property type="match status" value="1"/>
</dbReference>
<dbReference type="Proteomes" id="UP000326903">
    <property type="component" value="Unassembled WGS sequence"/>
</dbReference>
<dbReference type="InterPro" id="IPR014710">
    <property type="entry name" value="RmlC-like_jellyroll"/>
</dbReference>
<keyword evidence="7" id="KW-1185">Reference proteome</keyword>
<feature type="binding site" evidence="2">
    <location>
        <position position="104"/>
    </location>
    <ligand>
        <name>Fe cation</name>
        <dbReference type="ChEBI" id="CHEBI:24875"/>
    </ligand>
</feature>
<dbReference type="RefSeq" id="WP_150417088.1">
    <property type="nucleotide sequence ID" value="NZ_VYQF01000014.1"/>
</dbReference>
<keyword evidence="2" id="KW-0479">Metal-binding</keyword>
<evidence type="ECO:0000313" key="6">
    <source>
        <dbReference type="EMBL" id="KAA9034541.1"/>
    </source>
</evidence>
<sequence>MYRNIEKVIAAPLVKMGAIKLRQPIPIAGTEQISPFILLHHFDINMEPGHNNFDVPPHPHRGFMPITFMYEGAVEHDDSLGNTKVIGDNEVQWINAGRGIIHSEKTGKEFGKKGGRFHGIQLWINLPAAQKMNTPSYQPITKDEIVLIEKDGVEFRLVSGNYEGKKGPAKSDVITAMIRMKAGSDYSLTLLPSNDVFLYVLEGAIEVNGEKELSRYDFASFEHSDNKIHLTAKSDCALLLGSGDPINEPLVSHGPFVMNTQTEILEAMRDYQAGKMGFLY</sequence>
<dbReference type="CDD" id="cd02909">
    <property type="entry name" value="cupin_pirin_N"/>
    <property type="match status" value="1"/>
</dbReference>
<gene>
    <name evidence="6" type="ORF">FW778_22150</name>
</gene>
<reference evidence="6 7" key="1">
    <citation type="submission" date="2019-09" db="EMBL/GenBank/DDBJ databases">
        <title>Draft genome sequence of Ginsengibacter sp. BR5-29.</title>
        <authorList>
            <person name="Im W.-T."/>
        </authorList>
    </citation>
    <scope>NUCLEOTIDE SEQUENCE [LARGE SCALE GENOMIC DNA]</scope>
    <source>
        <strain evidence="6 7">BR5-29</strain>
    </source>
</reference>
<accession>A0A5J5IC74</accession>
<evidence type="ECO:0000259" key="5">
    <source>
        <dbReference type="Pfam" id="PF05726"/>
    </source>
</evidence>
<evidence type="ECO:0000313" key="7">
    <source>
        <dbReference type="Proteomes" id="UP000326903"/>
    </source>
</evidence>
<dbReference type="InterPro" id="IPR011051">
    <property type="entry name" value="RmlC_Cupin_sf"/>
</dbReference>
<dbReference type="InterPro" id="IPR012093">
    <property type="entry name" value="Pirin"/>
</dbReference>
<dbReference type="Pfam" id="PF05726">
    <property type="entry name" value="Pirin_C"/>
    <property type="match status" value="1"/>
</dbReference>
<dbReference type="InterPro" id="IPR003829">
    <property type="entry name" value="Pirin_N_dom"/>
</dbReference>